<comment type="cofactor">
    <cofactor evidence="2">
        <name>Mg(2+)</name>
        <dbReference type="ChEBI" id="CHEBI:18420"/>
    </cofactor>
</comment>
<comment type="similarity">
    <text evidence="5">Belongs to the STT3 family.</text>
</comment>
<evidence type="ECO:0000256" key="3">
    <source>
        <dbReference type="ARBA" id="ARBA00004127"/>
    </source>
</evidence>
<evidence type="ECO:0000256" key="5">
    <source>
        <dbReference type="ARBA" id="ARBA00010810"/>
    </source>
</evidence>
<accession>A0A7S7RNL4</accession>
<evidence type="ECO:0000259" key="15">
    <source>
        <dbReference type="Pfam" id="PF02516"/>
    </source>
</evidence>
<organism evidence="18 19">
    <name type="scientific">Candidatus Sulfurimonas baltica</name>
    <dbReference type="NCBI Taxonomy" id="2740404"/>
    <lineage>
        <taxon>Bacteria</taxon>
        <taxon>Pseudomonadati</taxon>
        <taxon>Campylobacterota</taxon>
        <taxon>Epsilonproteobacteria</taxon>
        <taxon>Campylobacterales</taxon>
        <taxon>Sulfurimonadaceae</taxon>
        <taxon>Sulfurimonas</taxon>
    </lineage>
</organism>
<keyword evidence="8 14" id="KW-0812">Transmembrane</keyword>
<keyword evidence="10" id="KW-0460">Magnesium</keyword>
<dbReference type="InterPro" id="IPR048307">
    <property type="entry name" value="STT3_N"/>
</dbReference>
<evidence type="ECO:0000256" key="11">
    <source>
        <dbReference type="ARBA" id="ARBA00022989"/>
    </source>
</evidence>
<keyword evidence="13" id="KW-0464">Manganese</keyword>
<feature type="transmembrane region" description="Helical" evidence="14">
    <location>
        <begin position="371"/>
        <end position="389"/>
    </location>
</feature>
<gene>
    <name evidence="18" type="ORF">HUE88_02955</name>
</gene>
<evidence type="ECO:0000256" key="12">
    <source>
        <dbReference type="ARBA" id="ARBA00023136"/>
    </source>
</evidence>
<comment type="cofactor">
    <cofactor evidence="1">
        <name>Mn(2+)</name>
        <dbReference type="ChEBI" id="CHEBI:29035"/>
    </cofactor>
</comment>
<feature type="transmembrane region" description="Helical" evidence="14">
    <location>
        <begin position="222"/>
        <end position="245"/>
    </location>
</feature>
<dbReference type="KEGG" id="sbal:HUE88_02955"/>
<dbReference type="AlphaFoldDB" id="A0A7S7RNL4"/>
<dbReference type="Gene3D" id="3.40.1380.40">
    <property type="match status" value="1"/>
</dbReference>
<dbReference type="GO" id="GO:0046872">
    <property type="term" value="F:metal ion binding"/>
    <property type="evidence" value="ECO:0007669"/>
    <property type="project" value="UniProtKB-KW"/>
</dbReference>
<evidence type="ECO:0000256" key="14">
    <source>
        <dbReference type="SAM" id="Phobius"/>
    </source>
</evidence>
<feature type="transmembrane region" description="Helical" evidence="14">
    <location>
        <begin position="190"/>
        <end position="210"/>
    </location>
</feature>
<feature type="transmembrane region" description="Helical" evidence="14">
    <location>
        <begin position="12"/>
        <end position="31"/>
    </location>
</feature>
<keyword evidence="11 14" id="KW-1133">Transmembrane helix</keyword>
<evidence type="ECO:0000259" key="17">
    <source>
        <dbReference type="Pfam" id="PF21436"/>
    </source>
</evidence>
<dbReference type="GO" id="GO:0004576">
    <property type="term" value="F:oligosaccharyl transferase activity"/>
    <property type="evidence" value="ECO:0007669"/>
    <property type="project" value="InterPro"/>
</dbReference>
<dbReference type="EMBL" id="CP054492">
    <property type="protein sequence ID" value="QOY52664.1"/>
    <property type="molecule type" value="Genomic_DNA"/>
</dbReference>
<keyword evidence="19" id="KW-1185">Reference proteome</keyword>
<feature type="transmembrane region" description="Helical" evidence="14">
    <location>
        <begin position="123"/>
        <end position="140"/>
    </location>
</feature>
<comment type="pathway">
    <text evidence="4">Protein modification; protein glycosylation.</text>
</comment>
<dbReference type="InterPro" id="IPR003674">
    <property type="entry name" value="Oligo_trans_STT3"/>
</dbReference>
<evidence type="ECO:0000256" key="2">
    <source>
        <dbReference type="ARBA" id="ARBA00001946"/>
    </source>
</evidence>
<feature type="domain" description="STT3 subunit PglB C-terminal" evidence="16">
    <location>
        <begin position="592"/>
        <end position="670"/>
    </location>
</feature>
<dbReference type="InterPro" id="IPR041563">
    <property type="entry name" value="STT3_PglB_C"/>
</dbReference>
<dbReference type="PANTHER" id="PTHR13872">
    <property type="entry name" value="DOLICHYL-DIPHOSPHOOLIGOSACCHARIDE--PROTEIN GLYCOSYLTRANSFERASE SUBUNIT"/>
    <property type="match status" value="1"/>
</dbReference>
<keyword evidence="12 14" id="KW-0472">Membrane</keyword>
<dbReference type="RefSeq" id="WP_194370903.1">
    <property type="nucleotide sequence ID" value="NZ_CP054492.1"/>
</dbReference>
<dbReference type="UniPathway" id="UPA00378"/>
<evidence type="ECO:0000313" key="19">
    <source>
        <dbReference type="Proteomes" id="UP000593994"/>
    </source>
</evidence>
<dbReference type="Pfam" id="PF21436">
    <property type="entry name" value="STT3-PglB_core"/>
    <property type="match status" value="1"/>
</dbReference>
<feature type="transmembrane region" description="Helical" evidence="14">
    <location>
        <begin position="324"/>
        <end position="341"/>
    </location>
</feature>
<evidence type="ECO:0000256" key="10">
    <source>
        <dbReference type="ARBA" id="ARBA00022842"/>
    </source>
</evidence>
<feature type="transmembrane region" description="Helical" evidence="14">
    <location>
        <begin position="152"/>
        <end position="169"/>
    </location>
</feature>
<feature type="domain" description="STT3/PglB/AglB core" evidence="17">
    <location>
        <begin position="442"/>
        <end position="582"/>
    </location>
</feature>
<evidence type="ECO:0000256" key="13">
    <source>
        <dbReference type="ARBA" id="ARBA00023211"/>
    </source>
</evidence>
<name>A0A7S7RNL4_9BACT</name>
<comment type="subcellular location">
    <subcellularLocation>
        <location evidence="3">Endomembrane system</location>
        <topology evidence="3">Multi-pass membrane protein</topology>
    </subcellularLocation>
</comment>
<evidence type="ECO:0000256" key="9">
    <source>
        <dbReference type="ARBA" id="ARBA00022723"/>
    </source>
</evidence>
<proteinExistence type="inferred from homology"/>
<feature type="transmembrane region" description="Helical" evidence="14">
    <location>
        <begin position="97"/>
        <end position="116"/>
    </location>
</feature>
<protein>
    <submittedName>
        <fullName evidence="18">Peptide transporter</fullName>
    </submittedName>
</protein>
<evidence type="ECO:0000256" key="8">
    <source>
        <dbReference type="ARBA" id="ARBA00022692"/>
    </source>
</evidence>
<keyword evidence="6" id="KW-0328">Glycosyltransferase</keyword>
<dbReference type="GO" id="GO:0016020">
    <property type="term" value="C:membrane"/>
    <property type="evidence" value="ECO:0007669"/>
    <property type="project" value="InterPro"/>
</dbReference>
<sequence length="709" mass="82095">MNKLTQETKLTLVYILVAFAFSVAMRMIWMYQFNGYEPFMFNGQFMINTNDGYFYAEGARDILSGITQDNDLSPVASAGSQLTAFFAYILPFSFETVILFMPVFLSSLVVVPIVLIARGLNNLEMGLVAALLASIAWSYYNRTLIGYYDTDMLNIVLPMFLLWSIIWAVKTNKDIYLIITALDIMVYRWWYPQSYALEFSFFGLILFYTLVWDRKNLYNYKLLAIMMFAMIGLDGFIRFPLVLVVYYMFKQERYQKYIYHVFALSVVAFFATGGFDPIWNQLKGYVFKDAVIVGKDGLKLHFYSVMQTVREAGQIPFETFANRISGHSVTFVLSVIGYIYLAYRYKIMLLALPMIGLGFLASVGGLRFTIYAVPVLAFGIAFLITEIARLMPTKKLKVLSTVAFTLMILYPNYKHIEAYRVPTVFNAEEVSVLDKLKTVADREDYVVSWWDYGYPLRYYSDVKTLVDGGKHSGSVNFPVSFILTNPQDVSAKMARLDVEYTEKTFKFREENKERIKNKEVKVFSNIEQMTTDYGFKDTNDFLLSMQTDMKLPDKTRDIYLYLPFRMLEIYPTVNMFSNMNLMSGEMKQPPLFFVSKNFKQNQNIIDLGRGVLLDLQGQSLNIGNNKMPIKRFVKTAYDKDMKLQKEVSISNFMANISVVFMSNYNTFLVLDEQTYNSLYIQLMVLEEYDKTLFEQILATPQAKVYKLKI</sequence>
<dbReference type="Proteomes" id="UP000593994">
    <property type="component" value="Chromosome"/>
</dbReference>
<evidence type="ECO:0000256" key="7">
    <source>
        <dbReference type="ARBA" id="ARBA00022679"/>
    </source>
</evidence>
<evidence type="ECO:0000259" key="16">
    <source>
        <dbReference type="Pfam" id="PF18527"/>
    </source>
</evidence>
<reference evidence="18 19" key="1">
    <citation type="submission" date="2020-05" db="EMBL/GenBank/DDBJ databases">
        <title>Sulfurimonas marisnigri, sp. nov., and Sulfurimonas baltica, sp. nov., manganese oxide reducing chemolithoautotrophs of the class Epsilonproteobacteria isolated from the pelagic redoxclines of the Black and Baltic Seas and emended description of the genus Sulfurimonas.</title>
        <authorList>
            <person name="Henkel J.V."/>
            <person name="Laudan C."/>
            <person name="Werner J."/>
            <person name="Neu T."/>
            <person name="Plewe S."/>
            <person name="Sproer C."/>
            <person name="Bunk B."/>
            <person name="Schulz-Vogt H.N."/>
        </authorList>
    </citation>
    <scope>NUCLEOTIDE SEQUENCE [LARGE SCALE GENOMIC DNA]</scope>
    <source>
        <strain evidence="18 19">GD2</strain>
    </source>
</reference>
<dbReference type="InterPro" id="IPR048999">
    <property type="entry name" value="STT3-PglB_core"/>
</dbReference>
<evidence type="ECO:0000256" key="4">
    <source>
        <dbReference type="ARBA" id="ARBA00004922"/>
    </source>
</evidence>
<keyword evidence="9" id="KW-0479">Metal-binding</keyword>
<evidence type="ECO:0000313" key="18">
    <source>
        <dbReference type="EMBL" id="QOY52664.1"/>
    </source>
</evidence>
<evidence type="ECO:0000256" key="1">
    <source>
        <dbReference type="ARBA" id="ARBA00001936"/>
    </source>
</evidence>
<feature type="domain" description="Oligosaccharyl transferase STT3 N-terminal" evidence="15">
    <location>
        <begin position="19"/>
        <end position="396"/>
    </location>
</feature>
<evidence type="ECO:0000256" key="6">
    <source>
        <dbReference type="ARBA" id="ARBA00022676"/>
    </source>
</evidence>
<dbReference type="PANTHER" id="PTHR13872:SF1">
    <property type="entry name" value="DOLICHYL-DIPHOSPHOOLIGOSACCHARIDE--PROTEIN GLYCOSYLTRANSFERASE SUBUNIT STT3B"/>
    <property type="match status" value="1"/>
</dbReference>
<dbReference type="Pfam" id="PF18527">
    <property type="entry name" value="STT3_PglB_C"/>
    <property type="match status" value="1"/>
</dbReference>
<dbReference type="Pfam" id="PF02516">
    <property type="entry name" value="STT3"/>
    <property type="match status" value="1"/>
</dbReference>
<keyword evidence="7" id="KW-0808">Transferase</keyword>
<feature type="transmembrane region" description="Helical" evidence="14">
    <location>
        <begin position="257"/>
        <end position="275"/>
    </location>
</feature>
<dbReference type="GO" id="GO:0012505">
    <property type="term" value="C:endomembrane system"/>
    <property type="evidence" value="ECO:0007669"/>
    <property type="project" value="UniProtKB-SubCell"/>
</dbReference>